<dbReference type="RefSeq" id="WP_006057018.1">
    <property type="nucleotide sequence ID" value="NZ_RZHH01000002.1"/>
</dbReference>
<comment type="caution">
    <text evidence="1">The sequence shown here is derived from an EMBL/GenBank/DDBJ whole genome shotgun (WGS) entry which is preliminary data.</text>
</comment>
<evidence type="ECO:0000313" key="2">
    <source>
        <dbReference type="Proteomes" id="UP000294028"/>
    </source>
</evidence>
<dbReference type="EMBL" id="RZHH01000002">
    <property type="protein sequence ID" value="RYJ13504.1"/>
    <property type="molecule type" value="Genomic_DNA"/>
</dbReference>
<gene>
    <name evidence="1" type="ORF">ELS19_05710</name>
</gene>
<dbReference type="OMA" id="NGMVHVW"/>
<reference evidence="1 2" key="1">
    <citation type="submission" date="2018-12" db="EMBL/GenBank/DDBJ databases">
        <title>Genome analysis provides insights into bioremediation potentialities of Halogeometricum borinquense strain N11.</title>
        <authorList>
            <person name="Najjari A."/>
            <person name="Youssef N."/>
            <person name="Fhoula I."/>
            <person name="Ben Dhia O."/>
            <person name="Mahjoubi M."/>
            <person name="Ouzari H.I."/>
            <person name="Cherif A."/>
        </authorList>
    </citation>
    <scope>NUCLEOTIDE SEQUENCE [LARGE SCALE GENOMIC DNA]</scope>
    <source>
        <strain evidence="1 2">N11</strain>
    </source>
</reference>
<dbReference type="GeneID" id="9993781"/>
<sequence length="247" mass="27229">MDQGDGANTVQSDAPELASALDNLKQRGSALLVVGSVPAEVYRRASARMLGDGELRRRLLVTGVSDGKQDSRLDAIRRQTPEWTRIIEFETTARSTAAVSASNPTISSPDLETAMDAEATRNALAQRVDGDIIALGREITKIIEQFESIAGGMTPAELRLAFDCLPVLLAEYDLETAFQFSHILANHVRTVNGMVHFWLPREKDDNAALVLEPLFDATVELRLDGTELQQRWHFRDANITSDWLVLG</sequence>
<organism evidence="1 2">
    <name type="scientific">Halogeometricum borinquense</name>
    <dbReference type="NCBI Taxonomy" id="60847"/>
    <lineage>
        <taxon>Archaea</taxon>
        <taxon>Methanobacteriati</taxon>
        <taxon>Methanobacteriota</taxon>
        <taxon>Stenosarchaea group</taxon>
        <taxon>Halobacteria</taxon>
        <taxon>Halobacteriales</taxon>
        <taxon>Haloferacaceae</taxon>
        <taxon>Halogeometricum</taxon>
    </lineage>
</organism>
<protein>
    <submittedName>
        <fullName evidence="1">Uncharacterized protein</fullName>
    </submittedName>
</protein>
<proteinExistence type="predicted"/>
<name>A0A482T6W5_9EURY</name>
<dbReference type="Pfam" id="PF24336">
    <property type="entry name" value="DUF7504"/>
    <property type="match status" value="1"/>
</dbReference>
<evidence type="ECO:0000313" key="1">
    <source>
        <dbReference type="EMBL" id="RYJ13504.1"/>
    </source>
</evidence>
<dbReference type="InterPro" id="IPR055927">
    <property type="entry name" value="DUF7504"/>
</dbReference>
<dbReference type="AlphaFoldDB" id="A0A482T6W5"/>
<accession>A0A482T6W5</accession>
<dbReference type="Proteomes" id="UP000294028">
    <property type="component" value="Unassembled WGS sequence"/>
</dbReference>